<organism evidence="1 2">
    <name type="scientific">Tieghemostelium lacteum</name>
    <name type="common">Slime mold</name>
    <name type="synonym">Dictyostelium lacteum</name>
    <dbReference type="NCBI Taxonomy" id="361077"/>
    <lineage>
        <taxon>Eukaryota</taxon>
        <taxon>Amoebozoa</taxon>
        <taxon>Evosea</taxon>
        <taxon>Eumycetozoa</taxon>
        <taxon>Dictyostelia</taxon>
        <taxon>Dictyosteliales</taxon>
        <taxon>Raperosteliaceae</taxon>
        <taxon>Tieghemostelium</taxon>
    </lineage>
</organism>
<evidence type="ECO:0000313" key="1">
    <source>
        <dbReference type="EMBL" id="KYQ88834.1"/>
    </source>
</evidence>
<protein>
    <submittedName>
        <fullName evidence="1">Uncharacterized protein</fullName>
    </submittedName>
</protein>
<dbReference type="Proteomes" id="UP000076078">
    <property type="component" value="Unassembled WGS sequence"/>
</dbReference>
<accession>A0A151Z4V7</accession>
<sequence>MKEGILNQEILKRVEAAVPEGPFCFVIDAGILGSFENAKYLDSKDRFYIISVSSTRIKNTLDKVLDNPSSKKPSDRVANLYTCGTLVLESNNDTDNEITTTSTTSITTTSSNNATITTTTTTTTTNANRKKKMVAIAWKAKKDKIVYFYTNISPCKLRSKQILSKNCRSVHLYPKLC</sequence>
<dbReference type="EMBL" id="LODT01000047">
    <property type="protein sequence ID" value="KYQ88834.1"/>
    <property type="molecule type" value="Genomic_DNA"/>
</dbReference>
<proteinExistence type="predicted"/>
<reference evidence="1 2" key="1">
    <citation type="submission" date="2015-12" db="EMBL/GenBank/DDBJ databases">
        <title>Dictyostelia acquired genes for synthesis and detection of signals that induce cell-type specialization by lateral gene transfer from prokaryotes.</title>
        <authorList>
            <person name="Gloeckner G."/>
            <person name="Schaap P."/>
        </authorList>
    </citation>
    <scope>NUCLEOTIDE SEQUENCE [LARGE SCALE GENOMIC DNA]</scope>
    <source>
        <strain evidence="1 2">TK</strain>
    </source>
</reference>
<gene>
    <name evidence="1" type="ORF">DLAC_11821</name>
</gene>
<name>A0A151Z4V7_TIELA</name>
<dbReference type="AlphaFoldDB" id="A0A151Z4V7"/>
<comment type="caution">
    <text evidence="1">The sequence shown here is derived from an EMBL/GenBank/DDBJ whole genome shotgun (WGS) entry which is preliminary data.</text>
</comment>
<dbReference type="InParanoid" id="A0A151Z4V7"/>
<dbReference type="OrthoDB" id="5876240at2759"/>
<keyword evidence="2" id="KW-1185">Reference proteome</keyword>
<evidence type="ECO:0000313" key="2">
    <source>
        <dbReference type="Proteomes" id="UP000076078"/>
    </source>
</evidence>